<keyword evidence="2" id="KW-1185">Reference proteome</keyword>
<gene>
    <name evidence="1" type="ORF">SAMN05216464_11475</name>
</gene>
<dbReference type="AlphaFoldDB" id="A0A1G7J727"/>
<evidence type="ECO:0000313" key="1">
    <source>
        <dbReference type="EMBL" id="SDF20594.1"/>
    </source>
</evidence>
<name>A0A1G7J727_9SPHI</name>
<reference evidence="1 2" key="1">
    <citation type="submission" date="2016-10" db="EMBL/GenBank/DDBJ databases">
        <authorList>
            <person name="de Groot N.N."/>
        </authorList>
    </citation>
    <scope>NUCLEOTIDE SEQUENCE [LARGE SCALE GENOMIC DNA]</scope>
    <source>
        <strain evidence="1 2">47C3B</strain>
    </source>
</reference>
<dbReference type="EMBL" id="FNAI01000014">
    <property type="protein sequence ID" value="SDF20594.1"/>
    <property type="molecule type" value="Genomic_DNA"/>
</dbReference>
<dbReference type="STRING" id="1391627.SAMN05216464_11475"/>
<accession>A0A1G7J727</accession>
<proteinExistence type="predicted"/>
<evidence type="ECO:0000313" key="2">
    <source>
        <dbReference type="Proteomes" id="UP000199072"/>
    </source>
</evidence>
<protein>
    <submittedName>
        <fullName evidence="1">Uncharacterized protein</fullName>
    </submittedName>
</protein>
<dbReference type="Proteomes" id="UP000199072">
    <property type="component" value="Unassembled WGS sequence"/>
</dbReference>
<sequence length="67" mass="7230">MKTTHPDIAALVILLYASRIEGVVRFSLFSEQNNLLNPLSAAGEERVGQRSAAGVSQIATTHKPILK</sequence>
<organism evidence="1 2">
    <name type="scientific">Mucilaginibacter pineti</name>
    <dbReference type="NCBI Taxonomy" id="1391627"/>
    <lineage>
        <taxon>Bacteria</taxon>
        <taxon>Pseudomonadati</taxon>
        <taxon>Bacteroidota</taxon>
        <taxon>Sphingobacteriia</taxon>
        <taxon>Sphingobacteriales</taxon>
        <taxon>Sphingobacteriaceae</taxon>
        <taxon>Mucilaginibacter</taxon>
    </lineage>
</organism>